<accession>A0A9W6VDJ5</accession>
<evidence type="ECO:0000313" key="3">
    <source>
        <dbReference type="Proteomes" id="UP001165042"/>
    </source>
</evidence>
<keyword evidence="1" id="KW-0732">Signal</keyword>
<evidence type="ECO:0000256" key="1">
    <source>
        <dbReference type="SAM" id="SignalP"/>
    </source>
</evidence>
<reference evidence="2" key="1">
    <citation type="submission" date="2023-02" db="EMBL/GenBank/DDBJ databases">
        <title>Actinokineospora globicatena NBRC 15670.</title>
        <authorList>
            <person name="Ichikawa N."/>
            <person name="Sato H."/>
            <person name="Tonouchi N."/>
        </authorList>
    </citation>
    <scope>NUCLEOTIDE SEQUENCE</scope>
    <source>
        <strain evidence="2">NBRC 15670</strain>
    </source>
</reference>
<keyword evidence="3" id="KW-1185">Reference proteome</keyword>
<dbReference type="AlphaFoldDB" id="A0A9W6VDJ5"/>
<dbReference type="Proteomes" id="UP001165042">
    <property type="component" value="Unassembled WGS sequence"/>
</dbReference>
<protein>
    <submittedName>
        <fullName evidence="2">Uncharacterized protein</fullName>
    </submittedName>
</protein>
<feature type="chain" id="PRO_5040885628" evidence="1">
    <location>
        <begin position="23"/>
        <end position="64"/>
    </location>
</feature>
<feature type="signal peptide" evidence="1">
    <location>
        <begin position="1"/>
        <end position="22"/>
    </location>
</feature>
<gene>
    <name evidence="2" type="ORF">Aglo03_58740</name>
</gene>
<proteinExistence type="predicted"/>
<dbReference type="PROSITE" id="PS51257">
    <property type="entry name" value="PROKAR_LIPOPROTEIN"/>
    <property type="match status" value="1"/>
</dbReference>
<name>A0A9W6VDJ5_9PSEU</name>
<comment type="caution">
    <text evidence="2">The sequence shown here is derived from an EMBL/GenBank/DDBJ whole genome shotgun (WGS) entry which is preliminary data.</text>
</comment>
<dbReference type="EMBL" id="BSSD01000011">
    <property type="protein sequence ID" value="GLW95058.1"/>
    <property type="molecule type" value="Genomic_DNA"/>
</dbReference>
<sequence length="64" mass="6471">MRVFFAVLWARGTLGFLVGASATTGCSGAAAGTDDSVATVSACSVSVSVDKIHSLSRRVVNPVN</sequence>
<evidence type="ECO:0000313" key="2">
    <source>
        <dbReference type="EMBL" id="GLW95058.1"/>
    </source>
</evidence>
<organism evidence="2 3">
    <name type="scientific">Actinokineospora globicatena</name>
    <dbReference type="NCBI Taxonomy" id="103729"/>
    <lineage>
        <taxon>Bacteria</taxon>
        <taxon>Bacillati</taxon>
        <taxon>Actinomycetota</taxon>
        <taxon>Actinomycetes</taxon>
        <taxon>Pseudonocardiales</taxon>
        <taxon>Pseudonocardiaceae</taxon>
        <taxon>Actinokineospora</taxon>
    </lineage>
</organism>